<dbReference type="RefSeq" id="WP_064385814.1">
    <property type="nucleotide sequence ID" value="NZ_LVCM01000013.1"/>
</dbReference>
<reference evidence="4 5" key="1">
    <citation type="submission" date="2016-03" db="EMBL/GenBank/DDBJ databases">
        <authorList>
            <person name="Zhang H."/>
            <person name="Liu R."/>
            <person name="Wang M."/>
            <person name="Wang H."/>
            <person name="Wang L."/>
            <person name="Song L."/>
        </authorList>
    </citation>
    <scope>NUCLEOTIDE SEQUENCE [LARGE SCALE GENOMIC DNA]</scope>
    <source>
        <strain evidence="4 5">DSM 16098</strain>
    </source>
</reference>
<keyword evidence="2" id="KW-0472">Membrane</keyword>
<evidence type="ECO:0000256" key="2">
    <source>
        <dbReference type="SAM" id="Phobius"/>
    </source>
</evidence>
<feature type="compositionally biased region" description="Polar residues" evidence="1">
    <location>
        <begin position="106"/>
        <end position="128"/>
    </location>
</feature>
<feature type="compositionally biased region" description="Basic and acidic residues" evidence="1">
    <location>
        <begin position="547"/>
        <end position="558"/>
    </location>
</feature>
<dbReference type="Proteomes" id="UP000075621">
    <property type="component" value="Unassembled WGS sequence"/>
</dbReference>
<comment type="caution">
    <text evidence="4">The sequence shown here is derived from an EMBL/GenBank/DDBJ whole genome shotgun (WGS) entry which is preliminary data.</text>
</comment>
<proteinExistence type="predicted"/>
<feature type="compositionally biased region" description="Basic and acidic residues" evidence="1">
    <location>
        <begin position="388"/>
        <end position="398"/>
    </location>
</feature>
<name>A0ABR5VSJ6_9GAMM</name>
<feature type="transmembrane region" description="Helical" evidence="2">
    <location>
        <begin position="210"/>
        <end position="229"/>
    </location>
</feature>
<keyword evidence="3" id="KW-0732">Signal</keyword>
<feature type="compositionally biased region" description="Pro residues" evidence="1">
    <location>
        <begin position="239"/>
        <end position="248"/>
    </location>
</feature>
<gene>
    <name evidence="4" type="ORF">A2I98_12565</name>
</gene>
<keyword evidence="2" id="KW-0812">Transmembrane</keyword>
<feature type="compositionally biased region" description="Basic and acidic residues" evidence="1">
    <location>
        <begin position="525"/>
        <end position="536"/>
    </location>
</feature>
<evidence type="ECO:0008006" key="6">
    <source>
        <dbReference type="Google" id="ProtNLM"/>
    </source>
</evidence>
<feature type="compositionally biased region" description="Polar residues" evidence="1">
    <location>
        <begin position="135"/>
        <end position="168"/>
    </location>
</feature>
<feature type="region of interest" description="Disordered" evidence="1">
    <location>
        <begin position="104"/>
        <end position="193"/>
    </location>
</feature>
<feature type="compositionally biased region" description="Polar residues" evidence="1">
    <location>
        <begin position="466"/>
        <end position="476"/>
    </location>
</feature>
<accession>A0ABR5VSJ6</accession>
<feature type="compositionally biased region" description="Polar residues" evidence="1">
    <location>
        <begin position="484"/>
        <end position="494"/>
    </location>
</feature>
<protein>
    <recommendedName>
        <fullName evidence="6">Cell surface protein</fullName>
    </recommendedName>
</protein>
<evidence type="ECO:0000256" key="1">
    <source>
        <dbReference type="SAM" id="MobiDB-lite"/>
    </source>
</evidence>
<feature type="signal peptide" evidence="3">
    <location>
        <begin position="1"/>
        <end position="22"/>
    </location>
</feature>
<evidence type="ECO:0000313" key="4">
    <source>
        <dbReference type="EMBL" id="KYL33826.1"/>
    </source>
</evidence>
<organism evidence="4 5">
    <name type="scientific">Pseudoalteromonas agarivorans</name>
    <dbReference type="NCBI Taxonomy" id="176102"/>
    <lineage>
        <taxon>Bacteria</taxon>
        <taxon>Pseudomonadati</taxon>
        <taxon>Pseudomonadota</taxon>
        <taxon>Gammaproteobacteria</taxon>
        <taxon>Alteromonadales</taxon>
        <taxon>Pseudoalteromonadaceae</taxon>
        <taxon>Pseudoalteromonas</taxon>
    </lineage>
</organism>
<dbReference type="EMBL" id="LVCM01000013">
    <property type="protein sequence ID" value="KYL33826.1"/>
    <property type="molecule type" value="Genomic_DNA"/>
</dbReference>
<keyword evidence="2" id="KW-1133">Transmembrane helix</keyword>
<feature type="region of interest" description="Disordered" evidence="1">
    <location>
        <begin position="236"/>
        <end position="558"/>
    </location>
</feature>
<feature type="chain" id="PRO_5046973028" description="Cell surface protein" evidence="3">
    <location>
        <begin position="23"/>
        <end position="558"/>
    </location>
</feature>
<sequence length="558" mass="60414">MIIRLSQLIFYFALCYSSQSAAYNEAMCILIKQEMQQYSNNKASAKYRSAARDFKRNCNKPKQVQTKPKPAEPPVVEQEPQPLALTPEQEQQLLEQITAAEKAIKQSASKATTSSQPTNQISQQSSETNEPETAPINTVKDTPSTPKGELESNNSELIPTTSQAQPVATETAPKAAPKIEPKKEQPTVNTTPKPAPVLIPAPVAEPPSSLLLPSLLLLIVVLIGAMVVIRLRRAKQNKPEPPVAPPATAPTKAMTKNNKSEEQAAPPKTAPAPSDELSKPVIPTVSAPSEPEPASSNAPKNEAINEPLPADTQATEAEPEEDAPASEPEPKKVAPEPNTAEFEAAAKNTLARIQNAKGFAEPEVREFNPDAPSVKRTRKHKAAAVEQPKAEPVEEVKPQESTLINKLAAPSNPINEPNTSAQLHTADKNSELEQTTLNSEHDFKEPEIRTYNPDAPLKPSKEPAQATVSAKPNNEPTLDAPISTAHQPQPTQEKPAQPEADSTPKQSDSSNPFANLSLDESWDPNSDKKPVIEEKKKAPKSQALIEAEERAKNMQTKE</sequence>
<feature type="compositionally biased region" description="Low complexity" evidence="1">
    <location>
        <begin position="286"/>
        <end position="299"/>
    </location>
</feature>
<feature type="region of interest" description="Disordered" evidence="1">
    <location>
        <begin position="56"/>
        <end position="81"/>
    </location>
</feature>
<feature type="compositionally biased region" description="Polar residues" evidence="1">
    <location>
        <begin position="503"/>
        <end position="514"/>
    </location>
</feature>
<evidence type="ECO:0000313" key="5">
    <source>
        <dbReference type="Proteomes" id="UP000075621"/>
    </source>
</evidence>
<feature type="compositionally biased region" description="Polar residues" evidence="1">
    <location>
        <begin position="412"/>
        <end position="423"/>
    </location>
</feature>
<feature type="compositionally biased region" description="Basic and acidic residues" evidence="1">
    <location>
        <begin position="439"/>
        <end position="448"/>
    </location>
</feature>
<evidence type="ECO:0000256" key="3">
    <source>
        <dbReference type="SAM" id="SignalP"/>
    </source>
</evidence>